<keyword evidence="5 9" id="KW-0798">TonB box</keyword>
<keyword evidence="12" id="KW-0675">Receptor</keyword>
<dbReference type="InterPro" id="IPR037066">
    <property type="entry name" value="Plug_dom_sf"/>
</dbReference>
<evidence type="ECO:0000256" key="6">
    <source>
        <dbReference type="ARBA" id="ARBA00023136"/>
    </source>
</evidence>
<evidence type="ECO:0000256" key="4">
    <source>
        <dbReference type="ARBA" id="ARBA00022692"/>
    </source>
</evidence>
<keyword evidence="13" id="KW-1185">Reference proteome</keyword>
<evidence type="ECO:0000256" key="8">
    <source>
        <dbReference type="PROSITE-ProRule" id="PRU01360"/>
    </source>
</evidence>
<evidence type="ECO:0000256" key="5">
    <source>
        <dbReference type="ARBA" id="ARBA00023077"/>
    </source>
</evidence>
<dbReference type="Proteomes" id="UP000321734">
    <property type="component" value="Unassembled WGS sequence"/>
</dbReference>
<dbReference type="Gene3D" id="2.40.170.20">
    <property type="entry name" value="TonB-dependent receptor, beta-barrel domain"/>
    <property type="match status" value="1"/>
</dbReference>
<evidence type="ECO:0000313" key="13">
    <source>
        <dbReference type="Proteomes" id="UP000321734"/>
    </source>
</evidence>
<dbReference type="PROSITE" id="PS52016">
    <property type="entry name" value="TONB_DEPENDENT_REC_3"/>
    <property type="match status" value="1"/>
</dbReference>
<dbReference type="InterPro" id="IPR000531">
    <property type="entry name" value="Beta-barrel_TonB"/>
</dbReference>
<dbReference type="Pfam" id="PF13715">
    <property type="entry name" value="CarbopepD_reg_2"/>
    <property type="match status" value="1"/>
</dbReference>
<proteinExistence type="inferred from homology"/>
<dbReference type="InterPro" id="IPR023997">
    <property type="entry name" value="TonB-dep_OMP_SusC/RagA_CS"/>
</dbReference>
<comment type="similarity">
    <text evidence="8 9">Belongs to the TonB-dependent receptor family.</text>
</comment>
<keyword evidence="6 8" id="KW-0472">Membrane</keyword>
<dbReference type="GO" id="GO:0009279">
    <property type="term" value="C:cell outer membrane"/>
    <property type="evidence" value="ECO:0007669"/>
    <property type="project" value="UniProtKB-SubCell"/>
</dbReference>
<evidence type="ECO:0000256" key="1">
    <source>
        <dbReference type="ARBA" id="ARBA00004571"/>
    </source>
</evidence>
<comment type="caution">
    <text evidence="12">The sequence shown here is derived from an EMBL/GenBank/DDBJ whole genome shotgun (WGS) entry which is preliminary data.</text>
</comment>
<gene>
    <name evidence="12" type="ORF">ES711_07710</name>
</gene>
<keyword evidence="3 8" id="KW-1134">Transmembrane beta strand</keyword>
<dbReference type="InterPro" id="IPR039426">
    <property type="entry name" value="TonB-dep_rcpt-like"/>
</dbReference>
<dbReference type="NCBIfam" id="TIGR04057">
    <property type="entry name" value="SusC_RagA_signa"/>
    <property type="match status" value="1"/>
</dbReference>
<dbReference type="InterPro" id="IPR036942">
    <property type="entry name" value="Beta-barrel_TonB_sf"/>
</dbReference>
<evidence type="ECO:0000259" key="10">
    <source>
        <dbReference type="Pfam" id="PF00593"/>
    </source>
</evidence>
<evidence type="ECO:0000256" key="7">
    <source>
        <dbReference type="ARBA" id="ARBA00023237"/>
    </source>
</evidence>
<evidence type="ECO:0000256" key="9">
    <source>
        <dbReference type="RuleBase" id="RU003357"/>
    </source>
</evidence>
<evidence type="ECO:0000256" key="2">
    <source>
        <dbReference type="ARBA" id="ARBA00022448"/>
    </source>
</evidence>
<dbReference type="InterPro" id="IPR008969">
    <property type="entry name" value="CarboxyPept-like_regulatory"/>
</dbReference>
<comment type="subcellular location">
    <subcellularLocation>
        <location evidence="1 8">Cell outer membrane</location>
        <topology evidence="1 8">Multi-pass membrane protein</topology>
    </subcellularLocation>
</comment>
<reference evidence="12 13" key="1">
    <citation type="submission" date="2019-08" db="EMBL/GenBank/DDBJ databases">
        <title>Genome sequence of Gelidibacter salicanalis IC162T.</title>
        <authorList>
            <person name="Bowman J.P."/>
        </authorList>
    </citation>
    <scope>NUCLEOTIDE SEQUENCE [LARGE SCALE GENOMIC DNA]</scope>
    <source>
        <strain evidence="12 13">IC162</strain>
    </source>
</reference>
<dbReference type="Pfam" id="PF07715">
    <property type="entry name" value="Plug"/>
    <property type="match status" value="1"/>
</dbReference>
<keyword evidence="7 8" id="KW-0998">Cell outer membrane</keyword>
<keyword evidence="2 8" id="KW-0813">Transport</keyword>
<evidence type="ECO:0000259" key="11">
    <source>
        <dbReference type="Pfam" id="PF07715"/>
    </source>
</evidence>
<dbReference type="InterPro" id="IPR023996">
    <property type="entry name" value="TonB-dep_OMP_SusC/RagA"/>
</dbReference>
<keyword evidence="4 8" id="KW-0812">Transmembrane</keyword>
<dbReference type="OrthoDB" id="9768177at2"/>
<dbReference type="InterPro" id="IPR012910">
    <property type="entry name" value="Plug_dom"/>
</dbReference>
<evidence type="ECO:0000256" key="3">
    <source>
        <dbReference type="ARBA" id="ARBA00022452"/>
    </source>
</evidence>
<dbReference type="EMBL" id="VORX01000003">
    <property type="protein sequence ID" value="TXE08386.1"/>
    <property type="molecule type" value="Genomic_DNA"/>
</dbReference>
<feature type="domain" description="TonB-dependent receptor-like beta-barrel" evidence="10">
    <location>
        <begin position="546"/>
        <end position="1114"/>
    </location>
</feature>
<dbReference type="Gene3D" id="2.60.40.1120">
    <property type="entry name" value="Carboxypeptidase-like, regulatory domain"/>
    <property type="match status" value="1"/>
</dbReference>
<dbReference type="SUPFAM" id="SSF49464">
    <property type="entry name" value="Carboxypeptidase regulatory domain-like"/>
    <property type="match status" value="1"/>
</dbReference>
<evidence type="ECO:0000313" key="12">
    <source>
        <dbReference type="EMBL" id="TXE08386.1"/>
    </source>
</evidence>
<dbReference type="Gene3D" id="2.170.130.10">
    <property type="entry name" value="TonB-dependent receptor, plug domain"/>
    <property type="match status" value="1"/>
</dbReference>
<sequence length="1151" mass="127928">MEIKSTNVHSLWGIRLLTKIMKTFIFLLCTTAFSFNTENSFAQHTITISQDQLVTVDDVFKIIKKQTNYLFIYPKNLFKNTPKIELKKGEIKIEKILQQSLEINNLSFELTDEKTILISEKSTASSISKLKIEIQQEIKGTVTDAQGLVLPGVSVMIKGTNKGTVTNFDGEYFINASTGQELLFSYVGMTSVSIAIVEGKTTVNVTLQEEALGLNEVVVIGYGNTRKKDLSTAVGTVNFTKEMKSRALGFEGMLQGQIAGVTVANTGGDPLSKPSITIRGQGSRMGDQVLYIVDGVPGAPFNTEDIESISVLKDAASAAIYGAHVGSGGVIVVTTKKAKAGDTKITANISSGFAQAVNLPKMTNAAEYADIMQAANLAAGNSLPGYIDPSKYVYARTTRTDWMDEIFRTGTYKHTALSISGGSEKMRSLASVSYDKREGVLLNTFNKNIGGKINLDYDINKYITFSERVGYNYSNGQGGLNTQSHTGVIAQAMQMPASASIYEYTEDGMPVYGMNGQQAYGGTTPQWASQYAGSFGEVQNPVATLQRLTQNRPSHQLMSTSTITIKPISSLTFTSNFTVGYNSDRYEDFSKRVTEIGNPKDENSRNIFNSLSNNWLWESVATYSAQLNNEHRFNLMAGYTMGYDNHRANSTTVYDFSREDSWAQIFVNGNNWSKDKPTEVFWEQSKVSSFGRASYSYDDRYFFTGSLRYDATSRLSKDNRSQVFPAVSAGWKLSSEPFFEKLGESINLLKFRGSWGRIGNISSVGYYANNIKFSESPWFTYFGDQAQTPVKGISLDTFLNPNLRWETTEQIDLGFDLNLFDDRFTFVMDWFRKDTKDLIEDLVVSPTAGIEVAPKGNVGKVRNSGFEFAATYSDKIGNVRFNVGANFATLKNQLLDLGDIEYLAHRDDIRGFRPLRSAVKESWYSYFLIPTDGIFRSQAEVDTHNAENGREVSGTWTGAQMNAKPGDIRFRDVDGNGIINEDDRVYMDSYAPKLTYALNLGAEWEGFDFSMQWQGVGGNKIFNGAKVMSYATETGWNLSKELLNSYTFNENSNTPRVIVNDPNGNYTTLSDYFLENGSYLRLKNLTIGYTVPPSVLSKWSKNTSIRIYTSGENLFTYTKYSGMDPEVGRLGLDGGRYPISRIINFGLNLNF</sequence>
<dbReference type="AlphaFoldDB" id="A0A5C7AI04"/>
<dbReference type="Pfam" id="PF00593">
    <property type="entry name" value="TonB_dep_Rec_b-barrel"/>
    <property type="match status" value="1"/>
</dbReference>
<feature type="domain" description="TonB-dependent receptor plug" evidence="11">
    <location>
        <begin position="244"/>
        <end position="325"/>
    </location>
</feature>
<organism evidence="12 13">
    <name type="scientific">Gelidibacter salicanalis</name>
    <dbReference type="NCBI Taxonomy" id="291193"/>
    <lineage>
        <taxon>Bacteria</taxon>
        <taxon>Pseudomonadati</taxon>
        <taxon>Bacteroidota</taxon>
        <taxon>Flavobacteriia</taxon>
        <taxon>Flavobacteriales</taxon>
        <taxon>Flavobacteriaceae</taxon>
        <taxon>Gelidibacter</taxon>
    </lineage>
</organism>
<protein>
    <submittedName>
        <fullName evidence="12">TonB-dependent receptor</fullName>
    </submittedName>
</protein>
<dbReference type="SUPFAM" id="SSF56935">
    <property type="entry name" value="Porins"/>
    <property type="match status" value="1"/>
</dbReference>
<name>A0A5C7AI04_9FLAO</name>
<dbReference type="NCBIfam" id="TIGR04056">
    <property type="entry name" value="OMP_RagA_SusC"/>
    <property type="match status" value="1"/>
</dbReference>
<accession>A0A5C7AI04</accession>